<gene>
    <name evidence="1" type="ORF">ACKKH4_28425</name>
</gene>
<protein>
    <submittedName>
        <fullName evidence="1">Arylsulfatase</fullName>
    </submittedName>
</protein>
<sequence>ERTWTMVPISQAINKLMQTYIKYPPRKLQSMGYDGPIELSKYQKFQSVREVLQKEGISLPMPAGN</sequence>
<reference evidence="1 2" key="1">
    <citation type="submission" date="2024-12" db="EMBL/GenBank/DDBJ databases">
        <title>Pseudomonas species isolated from Lotus nodules promote plant growth.</title>
        <authorList>
            <person name="Yu Y.-H."/>
            <person name="Kurtenbach J."/>
            <person name="Crosbie D."/>
            <person name="Brachmann A."/>
            <person name="Marin M."/>
        </authorList>
    </citation>
    <scope>NUCLEOTIDE SEQUENCE [LARGE SCALE GENOMIC DNA]</scope>
    <source>
        <strain evidence="1 2">PLb12A</strain>
    </source>
</reference>
<evidence type="ECO:0000313" key="1">
    <source>
        <dbReference type="EMBL" id="MFM9521151.1"/>
    </source>
</evidence>
<dbReference type="EMBL" id="JBJVNW010000044">
    <property type="protein sequence ID" value="MFM9521151.1"/>
    <property type="molecule type" value="Genomic_DNA"/>
</dbReference>
<accession>A0ABW9HG56</accession>
<evidence type="ECO:0000313" key="2">
    <source>
        <dbReference type="Proteomes" id="UP001631987"/>
    </source>
</evidence>
<proteinExistence type="predicted"/>
<keyword evidence="2" id="KW-1185">Reference proteome</keyword>
<organism evidence="1 2">
    <name type="scientific">Pseudomonas monachiensis</name>
    <dbReference type="NCBI Taxonomy" id="3060212"/>
    <lineage>
        <taxon>Bacteria</taxon>
        <taxon>Pseudomonadati</taxon>
        <taxon>Pseudomonadota</taxon>
        <taxon>Gammaproteobacteria</taxon>
        <taxon>Pseudomonadales</taxon>
        <taxon>Pseudomonadaceae</taxon>
        <taxon>Pseudomonas</taxon>
    </lineage>
</organism>
<dbReference type="Proteomes" id="UP001631987">
    <property type="component" value="Unassembled WGS sequence"/>
</dbReference>
<comment type="caution">
    <text evidence="1">The sequence shown here is derived from an EMBL/GenBank/DDBJ whole genome shotgun (WGS) entry which is preliminary data.</text>
</comment>
<name>A0ABW9HG56_9PSED</name>
<feature type="non-terminal residue" evidence="1">
    <location>
        <position position="1"/>
    </location>
</feature>